<organism evidence="1 2">
    <name type="scientific">Clarias magur</name>
    <name type="common">Asian catfish</name>
    <name type="synonym">Macropteronotus magur</name>
    <dbReference type="NCBI Taxonomy" id="1594786"/>
    <lineage>
        <taxon>Eukaryota</taxon>
        <taxon>Metazoa</taxon>
        <taxon>Chordata</taxon>
        <taxon>Craniata</taxon>
        <taxon>Vertebrata</taxon>
        <taxon>Euteleostomi</taxon>
        <taxon>Actinopterygii</taxon>
        <taxon>Neopterygii</taxon>
        <taxon>Teleostei</taxon>
        <taxon>Ostariophysi</taxon>
        <taxon>Siluriformes</taxon>
        <taxon>Clariidae</taxon>
        <taxon>Clarias</taxon>
    </lineage>
</organism>
<evidence type="ECO:0000313" key="2">
    <source>
        <dbReference type="Proteomes" id="UP000727407"/>
    </source>
</evidence>
<dbReference type="AlphaFoldDB" id="A0A8J4UTB9"/>
<dbReference type="Proteomes" id="UP000727407">
    <property type="component" value="Unassembled WGS sequence"/>
</dbReference>
<gene>
    <name evidence="1" type="primary">nirA</name>
    <name evidence="1" type="ORF">DAT39_007435</name>
</gene>
<accession>A0A8J4UTB9</accession>
<proteinExistence type="predicted"/>
<dbReference type="EMBL" id="QNUK01000083">
    <property type="protein sequence ID" value="KAF5902855.1"/>
    <property type="molecule type" value="Genomic_DNA"/>
</dbReference>
<keyword evidence="2" id="KW-1185">Reference proteome</keyword>
<sequence length="123" mass="14016">MTHGTLSSFHRERKIPGSQTRLEVTVGVSQPSEVEVSKRISGSPAVAWYAEFLLELRGSSRRVTDMYELIQTPRAVPVSLCLTLQSQILLHPYFMLLINCRTPRALHKLVLKSWKILSKKKNE</sequence>
<name>A0A8J4UTB9_CLAMG</name>
<reference evidence="1" key="1">
    <citation type="submission" date="2020-07" db="EMBL/GenBank/DDBJ databases">
        <title>Clarias magur genome sequencing, assembly and annotation.</title>
        <authorList>
            <person name="Kushwaha B."/>
            <person name="Kumar R."/>
            <person name="Das P."/>
            <person name="Joshi C.G."/>
            <person name="Kumar D."/>
            <person name="Nagpure N.S."/>
            <person name="Pandey M."/>
            <person name="Agarwal S."/>
            <person name="Srivastava S."/>
            <person name="Singh M."/>
            <person name="Sahoo L."/>
            <person name="Jayasankar P."/>
            <person name="Meher P.K."/>
            <person name="Koringa P.G."/>
            <person name="Iquebal M.A."/>
            <person name="Das S.P."/>
            <person name="Bit A."/>
            <person name="Patnaik S."/>
            <person name="Patel N."/>
            <person name="Shah T.M."/>
            <person name="Hinsu A."/>
            <person name="Jena J.K."/>
        </authorList>
    </citation>
    <scope>NUCLEOTIDE SEQUENCE</scope>
    <source>
        <strain evidence="1">CIFAMagur01</strain>
        <tissue evidence="1">Testis</tissue>
    </source>
</reference>
<evidence type="ECO:0000313" key="1">
    <source>
        <dbReference type="EMBL" id="KAF5902855.1"/>
    </source>
</evidence>
<protein>
    <submittedName>
        <fullName evidence="1">Ferredoxin--nitrite reductase</fullName>
    </submittedName>
</protein>
<comment type="caution">
    <text evidence="1">The sequence shown here is derived from an EMBL/GenBank/DDBJ whole genome shotgun (WGS) entry which is preliminary data.</text>
</comment>